<evidence type="ECO:0000313" key="14">
    <source>
        <dbReference type="EMBL" id="MBZ5738885.1"/>
    </source>
</evidence>
<feature type="domain" description="Histidine kinase" evidence="12">
    <location>
        <begin position="241"/>
        <end position="430"/>
    </location>
</feature>
<evidence type="ECO:0000256" key="5">
    <source>
        <dbReference type="ARBA" id="ARBA00022679"/>
    </source>
</evidence>
<evidence type="ECO:0000313" key="15">
    <source>
        <dbReference type="Proteomes" id="UP000780875"/>
    </source>
</evidence>
<proteinExistence type="predicted"/>
<evidence type="ECO:0000256" key="1">
    <source>
        <dbReference type="ARBA" id="ARBA00000085"/>
    </source>
</evidence>
<evidence type="ECO:0000256" key="10">
    <source>
        <dbReference type="ARBA" id="ARBA00023136"/>
    </source>
</evidence>
<dbReference type="Gene3D" id="1.10.287.130">
    <property type="match status" value="1"/>
</dbReference>
<dbReference type="InterPro" id="IPR050428">
    <property type="entry name" value="TCS_sensor_his_kinase"/>
</dbReference>
<evidence type="ECO:0000256" key="9">
    <source>
        <dbReference type="ARBA" id="ARBA00023012"/>
    </source>
</evidence>
<dbReference type="PROSITE" id="PS50109">
    <property type="entry name" value="HIS_KIN"/>
    <property type="match status" value="1"/>
</dbReference>
<dbReference type="Gene3D" id="3.30.565.10">
    <property type="entry name" value="Histidine kinase-like ATPase, C-terminal domain"/>
    <property type="match status" value="1"/>
</dbReference>
<keyword evidence="7 14" id="KW-0418">Kinase</keyword>
<comment type="subcellular location">
    <subcellularLocation>
        <location evidence="2">Cell membrane</location>
    </subcellularLocation>
</comment>
<keyword evidence="9" id="KW-0902">Two-component regulatory system</keyword>
<dbReference type="SUPFAM" id="SSF47384">
    <property type="entry name" value="Homodimeric domain of signal transducing histidine kinase"/>
    <property type="match status" value="1"/>
</dbReference>
<dbReference type="GO" id="GO:0016301">
    <property type="term" value="F:kinase activity"/>
    <property type="evidence" value="ECO:0007669"/>
    <property type="project" value="UniProtKB-KW"/>
</dbReference>
<organism evidence="14 15">
    <name type="scientific">Nocardioides mangrovi</name>
    <dbReference type="NCBI Taxonomy" id="2874580"/>
    <lineage>
        <taxon>Bacteria</taxon>
        <taxon>Bacillati</taxon>
        <taxon>Actinomycetota</taxon>
        <taxon>Actinomycetes</taxon>
        <taxon>Propionibacteriales</taxon>
        <taxon>Nocardioidaceae</taxon>
        <taxon>Nocardioides</taxon>
    </lineage>
</organism>
<dbReference type="PANTHER" id="PTHR45436">
    <property type="entry name" value="SENSOR HISTIDINE KINASE YKOH"/>
    <property type="match status" value="1"/>
</dbReference>
<gene>
    <name evidence="14" type="ORF">K8U61_11980</name>
</gene>
<dbReference type="InterPro" id="IPR036097">
    <property type="entry name" value="HisK_dim/P_sf"/>
</dbReference>
<dbReference type="SMART" id="SM00304">
    <property type="entry name" value="HAMP"/>
    <property type="match status" value="1"/>
</dbReference>
<evidence type="ECO:0000259" key="13">
    <source>
        <dbReference type="PROSITE" id="PS50885"/>
    </source>
</evidence>
<dbReference type="InterPro" id="IPR036890">
    <property type="entry name" value="HATPase_C_sf"/>
</dbReference>
<dbReference type="Pfam" id="PF00672">
    <property type="entry name" value="HAMP"/>
    <property type="match status" value="1"/>
</dbReference>
<dbReference type="SMART" id="SM00388">
    <property type="entry name" value="HisKA"/>
    <property type="match status" value="1"/>
</dbReference>
<reference evidence="14 15" key="1">
    <citation type="submission" date="2021-09" db="EMBL/GenBank/DDBJ databases">
        <title>Whole genome sequence of Nocardioides sp. GBK3QG-3.</title>
        <authorList>
            <person name="Tuo L."/>
        </authorList>
    </citation>
    <scope>NUCLEOTIDE SEQUENCE [LARGE SCALE GENOMIC DNA]</scope>
    <source>
        <strain evidence="14 15">GBK3QG-3</strain>
    </source>
</reference>
<keyword evidence="6 11" id="KW-0812">Transmembrane</keyword>
<dbReference type="InterPro" id="IPR003594">
    <property type="entry name" value="HATPase_dom"/>
</dbReference>
<dbReference type="Pfam" id="PF02518">
    <property type="entry name" value="HATPase_c"/>
    <property type="match status" value="1"/>
</dbReference>
<dbReference type="InterPro" id="IPR003661">
    <property type="entry name" value="HisK_dim/P_dom"/>
</dbReference>
<dbReference type="PROSITE" id="PS50885">
    <property type="entry name" value="HAMP"/>
    <property type="match status" value="1"/>
</dbReference>
<keyword evidence="5" id="KW-0808">Transferase</keyword>
<evidence type="ECO:0000256" key="8">
    <source>
        <dbReference type="ARBA" id="ARBA00022989"/>
    </source>
</evidence>
<dbReference type="SUPFAM" id="SSF158472">
    <property type="entry name" value="HAMP domain-like"/>
    <property type="match status" value="1"/>
</dbReference>
<dbReference type="PRINTS" id="PR00344">
    <property type="entry name" value="BCTRLSENSOR"/>
</dbReference>
<dbReference type="InterPro" id="IPR004358">
    <property type="entry name" value="Sig_transdc_His_kin-like_C"/>
</dbReference>
<dbReference type="SMART" id="SM00387">
    <property type="entry name" value="HATPase_c"/>
    <property type="match status" value="1"/>
</dbReference>
<sequence length="465" mass="49353">MRRLPLRVRLVAGFSVAMLVLLAAAGAFVYWRVEYALDRGLDTELAQATSTIVPLVGPDGAVDETAQADATSTAWQVIGADGDVLAHGGAAPVRPMLPASRLTGTDPTRTVDVGTMLPISGAPYRLRVTALDDPSGAHLVVGVRRDHRDEALRELLAQLTAAGVTALVIASLVGYALARAALAPVERYRRRAEEVAAGAADLRLDVPSGRDDEVTRLGHTLNDMLAALEESLERERRFVTDASHELRTPLTLLRSRIQLARRRTRTLAEHERVLDELAVDVERLADLAEQLLTLDRHAQEPGECDAASVVRSAVERWRLAEPEHAADVAVETTAGPATAIGPHALDRVVTNLLANARLHGAPPIRVRVDGAPGHTLLVVADAGPGMTPDLLAQATHRFARAAEARARPGAGLGLAIVEQLVIAAGGELRLCHDGSHHAVGDPTGVPCRHDGQMTVTVVLPTAGSR</sequence>
<keyword evidence="10 11" id="KW-0472">Membrane</keyword>
<dbReference type="RefSeq" id="WP_224123256.1">
    <property type="nucleotide sequence ID" value="NZ_JAIQZJ010000006.1"/>
</dbReference>
<feature type="transmembrane region" description="Helical" evidence="11">
    <location>
        <begin position="155"/>
        <end position="182"/>
    </location>
</feature>
<evidence type="ECO:0000259" key="12">
    <source>
        <dbReference type="PROSITE" id="PS50109"/>
    </source>
</evidence>
<dbReference type="Proteomes" id="UP000780875">
    <property type="component" value="Unassembled WGS sequence"/>
</dbReference>
<comment type="caution">
    <text evidence="14">The sequence shown here is derived from an EMBL/GenBank/DDBJ whole genome shotgun (WGS) entry which is preliminary data.</text>
</comment>
<evidence type="ECO:0000256" key="6">
    <source>
        <dbReference type="ARBA" id="ARBA00022692"/>
    </source>
</evidence>
<feature type="domain" description="HAMP" evidence="13">
    <location>
        <begin position="179"/>
        <end position="233"/>
    </location>
</feature>
<protein>
    <recommendedName>
        <fullName evidence="3">histidine kinase</fullName>
        <ecNumber evidence="3">2.7.13.3</ecNumber>
    </recommendedName>
</protein>
<keyword evidence="8 11" id="KW-1133">Transmembrane helix</keyword>
<evidence type="ECO:0000256" key="3">
    <source>
        <dbReference type="ARBA" id="ARBA00012438"/>
    </source>
</evidence>
<dbReference type="CDD" id="cd00075">
    <property type="entry name" value="HATPase"/>
    <property type="match status" value="1"/>
</dbReference>
<dbReference type="CDD" id="cd06225">
    <property type="entry name" value="HAMP"/>
    <property type="match status" value="1"/>
</dbReference>
<keyword evidence="4" id="KW-0597">Phosphoprotein</keyword>
<name>A0ABS7UDE4_9ACTN</name>
<dbReference type="Pfam" id="PF00512">
    <property type="entry name" value="HisKA"/>
    <property type="match status" value="1"/>
</dbReference>
<dbReference type="EMBL" id="JAIQZJ010000006">
    <property type="protein sequence ID" value="MBZ5738885.1"/>
    <property type="molecule type" value="Genomic_DNA"/>
</dbReference>
<dbReference type="InterPro" id="IPR005467">
    <property type="entry name" value="His_kinase_dom"/>
</dbReference>
<dbReference type="SUPFAM" id="SSF55874">
    <property type="entry name" value="ATPase domain of HSP90 chaperone/DNA topoisomerase II/histidine kinase"/>
    <property type="match status" value="1"/>
</dbReference>
<dbReference type="InterPro" id="IPR003660">
    <property type="entry name" value="HAMP_dom"/>
</dbReference>
<dbReference type="Gene3D" id="6.10.340.10">
    <property type="match status" value="1"/>
</dbReference>
<dbReference type="CDD" id="cd00082">
    <property type="entry name" value="HisKA"/>
    <property type="match status" value="1"/>
</dbReference>
<dbReference type="PANTHER" id="PTHR45436:SF5">
    <property type="entry name" value="SENSOR HISTIDINE KINASE TRCS"/>
    <property type="match status" value="1"/>
</dbReference>
<keyword evidence="15" id="KW-1185">Reference proteome</keyword>
<evidence type="ECO:0000256" key="4">
    <source>
        <dbReference type="ARBA" id="ARBA00022553"/>
    </source>
</evidence>
<evidence type="ECO:0000256" key="11">
    <source>
        <dbReference type="SAM" id="Phobius"/>
    </source>
</evidence>
<evidence type="ECO:0000256" key="2">
    <source>
        <dbReference type="ARBA" id="ARBA00004236"/>
    </source>
</evidence>
<dbReference type="EC" id="2.7.13.3" evidence="3"/>
<accession>A0ABS7UDE4</accession>
<evidence type="ECO:0000256" key="7">
    <source>
        <dbReference type="ARBA" id="ARBA00022777"/>
    </source>
</evidence>
<comment type="catalytic activity">
    <reaction evidence="1">
        <text>ATP + protein L-histidine = ADP + protein N-phospho-L-histidine.</text>
        <dbReference type="EC" id="2.7.13.3"/>
    </reaction>
</comment>